<evidence type="ECO:0000313" key="2">
    <source>
        <dbReference type="Proteomes" id="UP000609879"/>
    </source>
</evidence>
<proteinExistence type="predicted"/>
<dbReference type="Proteomes" id="UP000609879">
    <property type="component" value="Unassembled WGS sequence"/>
</dbReference>
<evidence type="ECO:0008006" key="3">
    <source>
        <dbReference type="Google" id="ProtNLM"/>
    </source>
</evidence>
<sequence length="93" mass="10615">MVSVRDRFLPGHGHAHHRARLVVCGYGDWWDFLYAQRDDACPQHGYEASRLPDEGTTVTGPCRGCGAEAIVEEYGQERHDRSDLRCPRCKETR</sequence>
<gene>
    <name evidence="1" type="ORF">Ade02nite_21220</name>
</gene>
<reference evidence="1 2" key="1">
    <citation type="submission" date="2021-01" db="EMBL/GenBank/DDBJ databases">
        <title>Whole genome shotgun sequence of Actinoplanes deccanensis NBRC 13994.</title>
        <authorList>
            <person name="Komaki H."/>
            <person name="Tamura T."/>
        </authorList>
    </citation>
    <scope>NUCLEOTIDE SEQUENCE [LARGE SCALE GENOMIC DNA]</scope>
    <source>
        <strain evidence="1 2">NBRC 13994</strain>
    </source>
</reference>
<evidence type="ECO:0000313" key="1">
    <source>
        <dbReference type="EMBL" id="GID73481.1"/>
    </source>
</evidence>
<organism evidence="1 2">
    <name type="scientific">Paractinoplanes deccanensis</name>
    <dbReference type="NCBI Taxonomy" id="113561"/>
    <lineage>
        <taxon>Bacteria</taxon>
        <taxon>Bacillati</taxon>
        <taxon>Actinomycetota</taxon>
        <taxon>Actinomycetes</taxon>
        <taxon>Micromonosporales</taxon>
        <taxon>Micromonosporaceae</taxon>
        <taxon>Paractinoplanes</taxon>
    </lineage>
</organism>
<comment type="caution">
    <text evidence="1">The sequence shown here is derived from an EMBL/GenBank/DDBJ whole genome shotgun (WGS) entry which is preliminary data.</text>
</comment>
<dbReference type="EMBL" id="BOMI01000033">
    <property type="protein sequence ID" value="GID73481.1"/>
    <property type="molecule type" value="Genomic_DNA"/>
</dbReference>
<protein>
    <recommendedName>
        <fullName evidence="3">Zinc-binding domain-containing protein</fullName>
    </recommendedName>
</protein>
<accession>A0ABQ3Y0H9</accession>
<keyword evidence="2" id="KW-1185">Reference proteome</keyword>
<name>A0ABQ3Y0H9_9ACTN</name>